<comment type="caution">
    <text evidence="1">The sequence shown here is derived from an EMBL/GenBank/DDBJ whole genome shotgun (WGS) entry which is preliminary data.</text>
</comment>
<reference evidence="1 2" key="1">
    <citation type="journal article" date="2016" name="Nat. Commun.">
        <title>Thousands of microbial genomes shed light on interconnected biogeochemical processes in an aquifer system.</title>
        <authorList>
            <person name="Anantharaman K."/>
            <person name="Brown C.T."/>
            <person name="Hug L.A."/>
            <person name="Sharon I."/>
            <person name="Castelle C.J."/>
            <person name="Probst A.J."/>
            <person name="Thomas B.C."/>
            <person name="Singh A."/>
            <person name="Wilkins M.J."/>
            <person name="Karaoz U."/>
            <person name="Brodie E.L."/>
            <person name="Williams K.H."/>
            <person name="Hubbard S.S."/>
            <person name="Banfield J.F."/>
        </authorList>
    </citation>
    <scope>NUCLEOTIDE SEQUENCE [LARGE SCALE GENOMIC DNA]</scope>
</reference>
<dbReference type="InterPro" id="IPR043148">
    <property type="entry name" value="TagF_C"/>
</dbReference>
<dbReference type="InterPro" id="IPR007554">
    <property type="entry name" value="Glycerophosphate_synth"/>
</dbReference>
<dbReference type="Gene3D" id="3.40.50.12580">
    <property type="match status" value="1"/>
</dbReference>
<proteinExistence type="predicted"/>
<accession>A0A1G2P498</accession>
<gene>
    <name evidence="1" type="ORF">A3G03_01700</name>
</gene>
<evidence type="ECO:0000313" key="1">
    <source>
        <dbReference type="EMBL" id="OHA43164.1"/>
    </source>
</evidence>
<protein>
    <recommendedName>
        <fullName evidence="3">Lipid-A-disaccharide synthase</fullName>
    </recommendedName>
</protein>
<dbReference type="STRING" id="1802333.A3G03_01700"/>
<organism evidence="1 2">
    <name type="scientific">Candidatus Taylorbacteria bacterium RIFCSPLOWO2_12_FULL_44_15c</name>
    <dbReference type="NCBI Taxonomy" id="1802333"/>
    <lineage>
        <taxon>Bacteria</taxon>
        <taxon>Candidatus Tayloriibacteriota</taxon>
    </lineage>
</organism>
<evidence type="ECO:0000313" key="2">
    <source>
        <dbReference type="Proteomes" id="UP000176355"/>
    </source>
</evidence>
<evidence type="ECO:0008006" key="3">
    <source>
        <dbReference type="Google" id="ProtNLM"/>
    </source>
</evidence>
<dbReference type="GO" id="GO:0016020">
    <property type="term" value="C:membrane"/>
    <property type="evidence" value="ECO:0007669"/>
    <property type="project" value="InterPro"/>
</dbReference>
<dbReference type="Pfam" id="PF04464">
    <property type="entry name" value="Glyphos_transf"/>
    <property type="match status" value="1"/>
</dbReference>
<dbReference type="Proteomes" id="UP000176355">
    <property type="component" value="Unassembled WGS sequence"/>
</dbReference>
<dbReference type="SUPFAM" id="SSF53756">
    <property type="entry name" value="UDP-Glycosyltransferase/glycogen phosphorylase"/>
    <property type="match status" value="1"/>
</dbReference>
<dbReference type="EMBL" id="MHSL01000030">
    <property type="protein sequence ID" value="OHA43164.1"/>
    <property type="molecule type" value="Genomic_DNA"/>
</dbReference>
<dbReference type="AlphaFoldDB" id="A0A1G2P498"/>
<sequence>MKTIFIPIFQGVAALNILRTDVLKKLRQNQRVRIILLLSSQTKLDYYKNIFPEADDLKYVLFPALKTGWSEKFFSYLKVYLLRTATMDLKRRYSYYQSQNLLRFAVSFITNRFLAKPTVRRLARFFDQRLRIDTAISRLFEDFKPTLVFLPHLFGDDETAILRAAKRRGINSIGFINSWDKLTSRSILRLLPDYLAVPNEITKKEAVDFHDMTATRIFVSGAPQFDIYKKFKPTAQEIFLQSVGLSTATRFILFCPMGKTFSDSDWQFMELIEGFIANQSLPSDLRVLARFPPNDTVQLKDKAKLSHFVFTMPGVRFAKTRGVDWDMNESDLQSLFDSIYWSELVICPPSTVSIDAAILDKPIINLGFDFVPEKSYRSILRFYGATHYQNIMKLGGISLAKDKDDLLELIKSYLSDPRQNMAGRLKIMESQVERLDGKAGERIADFILDILNKS</sequence>
<dbReference type="GO" id="GO:0047355">
    <property type="term" value="F:CDP-glycerol glycerophosphotransferase activity"/>
    <property type="evidence" value="ECO:0007669"/>
    <property type="project" value="InterPro"/>
</dbReference>
<name>A0A1G2P498_9BACT</name>